<dbReference type="KEGG" id="nfl:COO91_10919"/>
<reference evidence="1 2" key="1">
    <citation type="submission" date="2017-11" db="EMBL/GenBank/DDBJ databases">
        <title>Complete genome of a free-living desiccation-tolerant cyanobacterium and its photosynthetic adaptation to extreme terrestrial habitat.</title>
        <authorList>
            <person name="Shang J."/>
        </authorList>
    </citation>
    <scope>NUCLEOTIDE SEQUENCE [LARGE SCALE GENOMIC DNA]</scope>
    <source>
        <strain evidence="1 2">CCNUN1</strain>
        <plasmid evidence="2">pnfsy08</plasmid>
    </source>
</reference>
<dbReference type="Proteomes" id="UP000232003">
    <property type="component" value="Plasmid pNFSY08"/>
</dbReference>
<dbReference type="AlphaFoldDB" id="A0A2K8TAJ6"/>
<dbReference type="InterPro" id="IPR046034">
    <property type="entry name" value="DUF5992"/>
</dbReference>
<dbReference type="EMBL" id="CP024793">
    <property type="protein sequence ID" value="AUB44681.1"/>
    <property type="molecule type" value="Genomic_DNA"/>
</dbReference>
<gene>
    <name evidence="1" type="ORF">COO91_10919</name>
</gene>
<geneLocation type="plasmid" evidence="2">
    <name>pnfsy08</name>
</geneLocation>
<organism evidence="1 2">
    <name type="scientific">Nostoc flagelliforme CCNUN1</name>
    <dbReference type="NCBI Taxonomy" id="2038116"/>
    <lineage>
        <taxon>Bacteria</taxon>
        <taxon>Bacillati</taxon>
        <taxon>Cyanobacteriota</taxon>
        <taxon>Cyanophyceae</taxon>
        <taxon>Nostocales</taxon>
        <taxon>Nostocaceae</taxon>
        <taxon>Nostoc</taxon>
    </lineage>
</organism>
<dbReference type="RefSeq" id="WP_225912928.1">
    <property type="nucleotide sequence ID" value="NZ_CAWNNC010000009.1"/>
</dbReference>
<name>A0A2K8TAJ6_9NOSO</name>
<proteinExistence type="predicted"/>
<evidence type="ECO:0000313" key="1">
    <source>
        <dbReference type="EMBL" id="AUB44681.1"/>
    </source>
</evidence>
<protein>
    <submittedName>
        <fullName evidence="1">Uncharacterized protein</fullName>
    </submittedName>
</protein>
<keyword evidence="2" id="KW-1185">Reference proteome</keyword>
<dbReference type="Pfam" id="PF19454">
    <property type="entry name" value="DUF5992"/>
    <property type="match status" value="1"/>
</dbReference>
<keyword evidence="1" id="KW-0614">Plasmid</keyword>
<accession>A0A2K8TAJ6</accession>
<sequence>MLTVIKRLFIGTLTLVFPSGIFLTTGVGVAKADSLVTNAKITIVQNTSSNGDNYAVGVSGGTGPCINQIIIFPASAVLNREIHSRGYQAALTALTQGYLVSIFDYSGASCSNGGQISISKEPT</sequence>
<evidence type="ECO:0000313" key="2">
    <source>
        <dbReference type="Proteomes" id="UP000232003"/>
    </source>
</evidence>